<reference evidence="5 6" key="1">
    <citation type="journal article" date="2024" name="Nat. Commun.">
        <title>Phylogenomics reveals the evolutionary origins of lichenization in chlorophyte algae.</title>
        <authorList>
            <person name="Puginier C."/>
            <person name="Libourel C."/>
            <person name="Otte J."/>
            <person name="Skaloud P."/>
            <person name="Haon M."/>
            <person name="Grisel S."/>
            <person name="Petersen M."/>
            <person name="Berrin J.G."/>
            <person name="Delaux P.M."/>
            <person name="Dal Grande F."/>
            <person name="Keller J."/>
        </authorList>
    </citation>
    <scope>NUCLEOTIDE SEQUENCE [LARGE SCALE GENOMIC DNA]</scope>
    <source>
        <strain evidence="5 6">SAG 245.80</strain>
    </source>
</reference>
<dbReference type="InterPro" id="IPR001870">
    <property type="entry name" value="B30.2/SPRY"/>
</dbReference>
<evidence type="ECO:0000256" key="1">
    <source>
        <dbReference type="ARBA" id="ARBA00004123"/>
    </source>
</evidence>
<dbReference type="PANTHER" id="PTHR10598">
    <property type="entry name" value="SET1/ASH2 HISTONE METHYLTRANSFERASE COMPLEX SUBUNIT ASH2"/>
    <property type="match status" value="1"/>
</dbReference>
<dbReference type="Gene3D" id="2.60.120.920">
    <property type="match status" value="1"/>
</dbReference>
<accession>A0AAW1RCG4</accession>
<gene>
    <name evidence="5" type="ORF">WJX81_007699</name>
</gene>
<evidence type="ECO:0000256" key="2">
    <source>
        <dbReference type="ARBA" id="ARBA00023242"/>
    </source>
</evidence>
<comment type="subcellular location">
    <subcellularLocation>
        <location evidence="1">Nucleus</location>
    </subcellularLocation>
</comment>
<dbReference type="GO" id="GO:0000976">
    <property type="term" value="F:transcription cis-regulatory region binding"/>
    <property type="evidence" value="ECO:0007669"/>
    <property type="project" value="TreeGrafter"/>
</dbReference>
<proteinExistence type="predicted"/>
<dbReference type="FunFam" id="2.60.120.920:FF:000043">
    <property type="entry name" value="Protein TRAUCO"/>
    <property type="match status" value="1"/>
</dbReference>
<keyword evidence="6" id="KW-1185">Reference proteome</keyword>
<dbReference type="InterPro" id="IPR003877">
    <property type="entry name" value="SPRY_dom"/>
</dbReference>
<dbReference type="InterPro" id="IPR037353">
    <property type="entry name" value="ASH2"/>
</dbReference>
<protein>
    <recommendedName>
        <fullName evidence="4">B30.2/SPRY domain-containing protein</fullName>
    </recommendedName>
</protein>
<dbReference type="SMART" id="SM00449">
    <property type="entry name" value="SPRY"/>
    <property type="match status" value="1"/>
</dbReference>
<evidence type="ECO:0000259" key="4">
    <source>
        <dbReference type="PROSITE" id="PS50188"/>
    </source>
</evidence>
<dbReference type="GO" id="GO:0048188">
    <property type="term" value="C:Set1C/COMPASS complex"/>
    <property type="evidence" value="ECO:0007669"/>
    <property type="project" value="InterPro"/>
</dbReference>
<evidence type="ECO:0000256" key="3">
    <source>
        <dbReference type="SAM" id="MobiDB-lite"/>
    </source>
</evidence>
<organism evidence="5 6">
    <name type="scientific">Elliptochloris bilobata</name>
    <dbReference type="NCBI Taxonomy" id="381761"/>
    <lineage>
        <taxon>Eukaryota</taxon>
        <taxon>Viridiplantae</taxon>
        <taxon>Chlorophyta</taxon>
        <taxon>core chlorophytes</taxon>
        <taxon>Trebouxiophyceae</taxon>
        <taxon>Trebouxiophyceae incertae sedis</taxon>
        <taxon>Elliptochloris clade</taxon>
        <taxon>Elliptochloris</taxon>
    </lineage>
</organism>
<dbReference type="Proteomes" id="UP001445335">
    <property type="component" value="Unassembled WGS sequence"/>
</dbReference>
<feature type="domain" description="B30.2/SPRY" evidence="4">
    <location>
        <begin position="62"/>
        <end position="245"/>
    </location>
</feature>
<dbReference type="EMBL" id="JALJOU010000047">
    <property type="protein sequence ID" value="KAK9831379.1"/>
    <property type="molecule type" value="Genomic_DNA"/>
</dbReference>
<dbReference type="PANTHER" id="PTHR10598:SF0">
    <property type="entry name" value="SET1_ASH2 HISTONE METHYLTRANSFERASE COMPLEX SUBUNIT ASH2"/>
    <property type="match status" value="1"/>
</dbReference>
<dbReference type="Pfam" id="PF00622">
    <property type="entry name" value="SPRY"/>
    <property type="match status" value="1"/>
</dbReference>
<dbReference type="InterPro" id="IPR013320">
    <property type="entry name" value="ConA-like_dom_sf"/>
</dbReference>
<comment type="caution">
    <text evidence="5">The sequence shown here is derived from an EMBL/GenBank/DDBJ whole genome shotgun (WGS) entry which is preliminary data.</text>
</comment>
<feature type="region of interest" description="Disordered" evidence="3">
    <location>
        <begin position="286"/>
        <end position="343"/>
    </location>
</feature>
<evidence type="ECO:0000313" key="6">
    <source>
        <dbReference type="Proteomes" id="UP001445335"/>
    </source>
</evidence>
<dbReference type="InterPro" id="IPR043136">
    <property type="entry name" value="B30.2/SPRY_sf"/>
</dbReference>
<evidence type="ECO:0000313" key="5">
    <source>
        <dbReference type="EMBL" id="KAK9831379.1"/>
    </source>
</evidence>
<sequence>MEAVVHCCGDSGQQPVKRQVEHPSCEDDEADEAIHIPVRSKKGRKRARTGTTGELTAEELVRVVPVPRRSELLLQQQGWRPVQLSKADKAPEATLSEDRLSVTSAKGFRTARTTHGAWQGTWYFEVRVAHLGASGHCRVGWSTRKGELHAPVGYDMYSYGYRDIGGCKVHNSLREDFGSPWAEGDVIGCLLHMPEGGQPHERDISDVVTWKGQLFFEDKAEPEPPALAGSLVAFSLNGALQGVAYRGIHEGTYYPAVSLFTLPQQAQGATVTCNFGPTFAHAPPEVEGCGPASPASELAGSPDAPGVAPPLAAARIPADVGAGPGAAGAANNGAAGGPTPMAS</sequence>
<keyword evidence="2" id="KW-0539">Nucleus</keyword>
<dbReference type="SUPFAM" id="SSF49899">
    <property type="entry name" value="Concanavalin A-like lectins/glucanases"/>
    <property type="match status" value="1"/>
</dbReference>
<dbReference type="CDD" id="cd12872">
    <property type="entry name" value="SPRY_Ash2"/>
    <property type="match status" value="1"/>
</dbReference>
<dbReference type="AlphaFoldDB" id="A0AAW1RCG4"/>
<dbReference type="PROSITE" id="PS50188">
    <property type="entry name" value="B302_SPRY"/>
    <property type="match status" value="1"/>
</dbReference>
<name>A0AAW1RCG4_9CHLO</name>